<comment type="caution">
    <text evidence="6">The sequence shown here is derived from an EMBL/GenBank/DDBJ whole genome shotgun (WGS) entry which is preliminary data.</text>
</comment>
<gene>
    <name evidence="6" type="ORF">GCM10008938_05800</name>
</gene>
<dbReference type="CDD" id="cd03786">
    <property type="entry name" value="GTB_UDP-GlcNAc_2-Epimerase"/>
    <property type="match status" value="1"/>
</dbReference>
<dbReference type="EC" id="5.1.3.14" evidence="3"/>
<dbReference type="SUPFAM" id="SSF53756">
    <property type="entry name" value="UDP-Glycosyltransferase/glycogen phosphorylase"/>
    <property type="match status" value="1"/>
</dbReference>
<comment type="similarity">
    <text evidence="2 4">Belongs to the UDP-N-acetylglucosamine 2-epimerase family.</text>
</comment>
<dbReference type="Proteomes" id="UP000632222">
    <property type="component" value="Unassembled WGS sequence"/>
</dbReference>
<evidence type="ECO:0000313" key="6">
    <source>
        <dbReference type="EMBL" id="GGJ22372.1"/>
    </source>
</evidence>
<dbReference type="RefSeq" id="WP_188999662.1">
    <property type="nucleotide sequence ID" value="NZ_BMOD01000002.1"/>
</dbReference>
<dbReference type="EMBL" id="BMOD01000002">
    <property type="protein sequence ID" value="GGJ22372.1"/>
    <property type="molecule type" value="Genomic_DNA"/>
</dbReference>
<evidence type="ECO:0000256" key="4">
    <source>
        <dbReference type="RuleBase" id="RU003513"/>
    </source>
</evidence>
<evidence type="ECO:0000313" key="7">
    <source>
        <dbReference type="Proteomes" id="UP000632222"/>
    </source>
</evidence>
<protein>
    <recommendedName>
        <fullName evidence="3">UDP-N-acetylglucosamine 2-epimerase (non-hydrolyzing)</fullName>
        <ecNumber evidence="3">5.1.3.14</ecNumber>
    </recommendedName>
</protein>
<dbReference type="PANTHER" id="PTHR43174:SF2">
    <property type="entry name" value="UDP-N-ACETYLGLUCOSAMINE 2-EPIMERASE"/>
    <property type="match status" value="1"/>
</dbReference>
<dbReference type="Pfam" id="PF02350">
    <property type="entry name" value="Epimerase_2"/>
    <property type="match status" value="1"/>
</dbReference>
<dbReference type="Gene3D" id="3.40.50.2000">
    <property type="entry name" value="Glycogen Phosphorylase B"/>
    <property type="match status" value="2"/>
</dbReference>
<dbReference type="PANTHER" id="PTHR43174">
    <property type="entry name" value="UDP-N-ACETYLGLUCOSAMINE 2-EPIMERASE"/>
    <property type="match status" value="1"/>
</dbReference>
<evidence type="ECO:0000256" key="2">
    <source>
        <dbReference type="ARBA" id="ARBA00038209"/>
    </source>
</evidence>
<keyword evidence="7" id="KW-1185">Reference proteome</keyword>
<keyword evidence="1 4" id="KW-0413">Isomerase</keyword>
<organism evidence="6 7">
    <name type="scientific">Deinococcus roseus</name>
    <dbReference type="NCBI Taxonomy" id="392414"/>
    <lineage>
        <taxon>Bacteria</taxon>
        <taxon>Thermotogati</taxon>
        <taxon>Deinococcota</taxon>
        <taxon>Deinococci</taxon>
        <taxon>Deinococcales</taxon>
        <taxon>Deinococcaceae</taxon>
        <taxon>Deinococcus</taxon>
    </lineage>
</organism>
<dbReference type="InterPro" id="IPR029767">
    <property type="entry name" value="WecB-like"/>
</dbReference>
<evidence type="ECO:0000256" key="3">
    <source>
        <dbReference type="ARBA" id="ARBA00038858"/>
    </source>
</evidence>
<feature type="domain" description="UDP-N-acetylglucosamine 2-epimerase" evidence="5">
    <location>
        <begin position="21"/>
        <end position="356"/>
    </location>
</feature>
<dbReference type="NCBIfam" id="TIGR00236">
    <property type="entry name" value="wecB"/>
    <property type="match status" value="1"/>
</dbReference>
<name>A0ABQ2CX52_9DEIO</name>
<reference evidence="7" key="1">
    <citation type="journal article" date="2019" name="Int. J. Syst. Evol. Microbiol.">
        <title>The Global Catalogue of Microorganisms (GCM) 10K type strain sequencing project: providing services to taxonomists for standard genome sequencing and annotation.</title>
        <authorList>
            <consortium name="The Broad Institute Genomics Platform"/>
            <consortium name="The Broad Institute Genome Sequencing Center for Infectious Disease"/>
            <person name="Wu L."/>
            <person name="Ma J."/>
        </authorList>
    </citation>
    <scope>NUCLEOTIDE SEQUENCE [LARGE SCALE GENOMIC DNA]</scope>
    <source>
        <strain evidence="7">JCM 14370</strain>
    </source>
</reference>
<accession>A0ABQ2CX52</accession>
<evidence type="ECO:0000256" key="1">
    <source>
        <dbReference type="ARBA" id="ARBA00023235"/>
    </source>
</evidence>
<sequence>MRVVVAFGTRPEATKMAPVYQALHEQPGITPLMLVTGQHRQQLDDALAVFGLTPDADLDVMTDRQTLPGLVGKIVPAAAQKLKEMQADYVLVHGDTTTTFCVALAAFLEGIPVGHVEAGLRSGSMKEPFPEEANRKLTDVLTDLDFAPTSLSRENLLKEGKNPAGIIVTGQTAVDAVRQVAARSGLRAEWQSKKLIAITMHRRENLPVMGDLAGVLKKLTLAFPEFHFVYPVHLNPAVREAVFPVLQGLSNFELTDPLNYADMAALMQASELLITDSGGLQEEGAALNVPVAVLRNVTERPEGLEAGVLKLAGTEPESCYQVLAGLLSSPEELKYMRSRPNPYGDGQASVRIAQAVAWRLGLTSKPADWGSIPAL</sequence>
<proteinExistence type="inferred from homology"/>
<evidence type="ECO:0000259" key="5">
    <source>
        <dbReference type="Pfam" id="PF02350"/>
    </source>
</evidence>
<dbReference type="InterPro" id="IPR003331">
    <property type="entry name" value="UDP_GlcNAc_Epimerase_2_dom"/>
</dbReference>